<sequence>MFVKPFHSPRRQKGVGLLEVLIAVLVLGFGLLGFALMQTMNVRYVQSANYRTQATNLAYDLIEQMRSNRYQASWYSGASFTPGSKTVQNVCAPGAGAVALADKMTLWQCQVVRALGSDAGAQVTVNNGAVTVAITWGDQRWDPKNPDQTTTFALETEL</sequence>
<dbReference type="Proteomes" id="UP001305421">
    <property type="component" value="Chromosome"/>
</dbReference>
<keyword evidence="1" id="KW-0812">Transmembrane</keyword>
<evidence type="ECO:0000256" key="1">
    <source>
        <dbReference type="SAM" id="Phobius"/>
    </source>
</evidence>
<name>A0ABY9YIE3_9GAMM</name>
<keyword evidence="1" id="KW-0472">Membrane</keyword>
<dbReference type="InterPro" id="IPR012902">
    <property type="entry name" value="N_methyl_site"/>
</dbReference>
<keyword evidence="1" id="KW-1133">Transmembrane helix</keyword>
<dbReference type="Pfam" id="PF07963">
    <property type="entry name" value="N_methyl"/>
    <property type="match status" value="1"/>
</dbReference>
<dbReference type="EMBL" id="CP115543">
    <property type="protein sequence ID" value="WNH50644.1"/>
    <property type="molecule type" value="Genomic_DNA"/>
</dbReference>
<dbReference type="NCBIfam" id="TIGR02523">
    <property type="entry name" value="type_IV_pilV"/>
    <property type="match status" value="1"/>
</dbReference>
<feature type="transmembrane region" description="Helical" evidence="1">
    <location>
        <begin position="20"/>
        <end position="37"/>
    </location>
</feature>
<dbReference type="RefSeq" id="WP_311184664.1">
    <property type="nucleotide sequence ID" value="NZ_CP115543.1"/>
</dbReference>
<evidence type="ECO:0000313" key="3">
    <source>
        <dbReference type="EMBL" id="WNH50644.1"/>
    </source>
</evidence>
<keyword evidence="4" id="KW-1185">Reference proteome</keyword>
<proteinExistence type="predicted"/>
<dbReference type="InterPro" id="IPR013362">
    <property type="entry name" value="Pilus_4_PilV"/>
</dbReference>
<accession>A0ABY9YIE3</accession>
<gene>
    <name evidence="3" type="primary">pilV</name>
    <name evidence="3" type="ORF">PDM28_06975</name>
</gene>
<organism evidence="3 4">
    <name type="scientific">Stenotrophomonas aracearum</name>
    <dbReference type="NCBI Taxonomy" id="3003272"/>
    <lineage>
        <taxon>Bacteria</taxon>
        <taxon>Pseudomonadati</taxon>
        <taxon>Pseudomonadota</taxon>
        <taxon>Gammaproteobacteria</taxon>
        <taxon>Lysobacterales</taxon>
        <taxon>Lysobacteraceae</taxon>
        <taxon>Stenotrophomonas</taxon>
    </lineage>
</organism>
<protein>
    <submittedName>
        <fullName evidence="3">Type IV pilus modification protein PilV</fullName>
    </submittedName>
</protein>
<reference evidence="3 4" key="1">
    <citation type="submission" date="2022-12" db="EMBL/GenBank/DDBJ databases">
        <title>Two new species, Stenotrophomonas aracearum and Stenotrophomonas oahuensis, isolated from Anthurium (Araceae family) in Hawaii.</title>
        <authorList>
            <person name="Chunag S.C."/>
            <person name="Dobhal S."/>
            <person name="Alvarez A."/>
            <person name="Arif M."/>
        </authorList>
    </citation>
    <scope>NUCLEOTIDE SEQUENCE [LARGE SCALE GENOMIC DNA]</scope>
    <source>
        <strain evidence="3 4">A5588</strain>
    </source>
</reference>
<evidence type="ECO:0000313" key="4">
    <source>
        <dbReference type="Proteomes" id="UP001305421"/>
    </source>
</evidence>
<evidence type="ECO:0000259" key="2">
    <source>
        <dbReference type="Pfam" id="PF22150"/>
    </source>
</evidence>
<dbReference type="InterPro" id="IPR054402">
    <property type="entry name" value="Tt1218-like_dom"/>
</dbReference>
<feature type="domain" description="Type IV pilin Tt1218-like" evidence="2">
    <location>
        <begin position="37"/>
        <end position="95"/>
    </location>
</feature>
<dbReference type="Pfam" id="PF22150">
    <property type="entry name" value="Tt1218-like"/>
    <property type="match status" value="1"/>
</dbReference>